<dbReference type="NCBIfam" id="NF004508">
    <property type="entry name" value="PRK05849.1"/>
    <property type="match status" value="1"/>
</dbReference>
<dbReference type="InterPro" id="IPR036637">
    <property type="entry name" value="Phosphohistidine_dom_sf"/>
</dbReference>
<dbReference type="Gene3D" id="3.50.30.10">
    <property type="entry name" value="Phosphohistidine domain"/>
    <property type="match status" value="1"/>
</dbReference>
<sequence length="786" mass="86478">MHSVNPSPVFAFSGKADTLQQLAPLLSTGQVLPLHRFTVAQWREDWQAVIAHCQAFFGDEPLIVRSSCLAEDRDGHSGAGMYASILDVCGGQALGEAIKTVIASYGLARERDEVLVQQMARGVLASGVAMTRDPETGLPYYVVDYVPGASTDGVTAGNETVHAFVSLCSEAASEPAELLGLFALLEEVQVLTGHDALDIEFAITVDGPLLFQVRPMTADGPRNASALADAQLRKVLEHEVSRLEELICKQRHLRPTSTAFLGLMPDWNPAEMIGTKPRALAYSLYKELITDLNWASARFRYGYRDLRRKPLMYQVGGSPYICIAHSIESFIPASVPQDVAERVVEQCGEYLAMHPHLHDKIEFAIIPTCFTPELTSPGAAAALPALRTLSTEQHECYLNELSQLTEHIISPSGPFFSDLTRLPSITDKVQSLMAGQPRGESLQRMRNALSAANVVAEVFAGAARAAFVGTAIIKSLETAGVVSAGFIDHVTGGINSIGREMASDFQTLHKDDFLKLHGHVRPGTYDIRVARYDETPESYFDWQRPLQRPPKSMNGLTVSRAQVNAIQQAFDQCGLNVSAEQFLQFAQAAIGSREKLKYLYAAFVSDVLRSLCDWGEVHGFDRDQLSFAQITEFTSVYADIDRKRLHQTIAHNRSRWYETQSVRTPSIICQPQDLFGHRVHWCNPNFITRSATHARVAQVLPGQLAPDIEGCIVLIENADPGFDWIFTHRIAGFITAYGGENSHMSIRAREFAIPAAIGVGDTRFKTLLAATSLLLDCAERRIQVLA</sequence>
<feature type="domain" description="PEP-utilising enzyme mobile" evidence="1">
    <location>
        <begin position="709"/>
        <end position="778"/>
    </location>
</feature>
<evidence type="ECO:0000313" key="3">
    <source>
        <dbReference type="EMBL" id="OUM26314.1"/>
    </source>
</evidence>
<dbReference type="InterPro" id="IPR013815">
    <property type="entry name" value="ATP_grasp_subdomain_1"/>
</dbReference>
<evidence type="ECO:0008006" key="5">
    <source>
        <dbReference type="Google" id="ProtNLM"/>
    </source>
</evidence>
<dbReference type="GO" id="GO:0016301">
    <property type="term" value="F:kinase activity"/>
    <property type="evidence" value="ECO:0007669"/>
    <property type="project" value="InterPro"/>
</dbReference>
<dbReference type="InterPro" id="IPR008279">
    <property type="entry name" value="PEP-util_enz_mobile_dom"/>
</dbReference>
<dbReference type="GO" id="GO:0005524">
    <property type="term" value="F:ATP binding"/>
    <property type="evidence" value="ECO:0007669"/>
    <property type="project" value="InterPro"/>
</dbReference>
<dbReference type="InterPro" id="IPR002192">
    <property type="entry name" value="PPDK_AMP/ATP-bd"/>
</dbReference>
<dbReference type="Pfam" id="PF01326">
    <property type="entry name" value="PPDK_N"/>
    <property type="match status" value="1"/>
</dbReference>
<dbReference type="AlphaFoldDB" id="A0A1Y3KML8"/>
<comment type="caution">
    <text evidence="3">The sequence shown here is derived from an EMBL/GenBank/DDBJ whole genome shotgun (WGS) entry which is preliminary data.</text>
</comment>
<dbReference type="EMBL" id="NFSB01000087">
    <property type="protein sequence ID" value="OUM26314.1"/>
    <property type="molecule type" value="Genomic_DNA"/>
</dbReference>
<dbReference type="InterPro" id="IPR051549">
    <property type="entry name" value="PEP_Utilizing_Enz"/>
</dbReference>
<dbReference type="SUPFAM" id="SSF56059">
    <property type="entry name" value="Glutathione synthetase ATP-binding domain-like"/>
    <property type="match status" value="1"/>
</dbReference>
<dbReference type="Pfam" id="PF00391">
    <property type="entry name" value="PEP-utilizers"/>
    <property type="match status" value="1"/>
</dbReference>
<dbReference type="PANTHER" id="PTHR43615:SF1">
    <property type="entry name" value="PPDK_N DOMAIN-CONTAINING PROTEIN"/>
    <property type="match status" value="1"/>
</dbReference>
<reference evidence="3 4" key="1">
    <citation type="submission" date="2017-05" db="EMBL/GenBank/DDBJ databases">
        <title>Whole genome sequence of Pseudomonas putida isolate 1312 commercialized as a biostimulant.</title>
        <authorList>
            <person name="Crovadore J."/>
            <person name="Blanc P."/>
            <person name="Chablais R."/>
            <person name="Cochard B."/>
            <person name="Grizard D."/>
            <person name="Lefort F."/>
        </authorList>
    </citation>
    <scope>NUCLEOTIDE SEQUENCE [LARGE SCALE GENOMIC DNA]</scope>
    <source>
        <strain evidence="3 4">1312</strain>
    </source>
</reference>
<organism evidence="3 4">
    <name type="scientific">Pseudomonas putida</name>
    <name type="common">Arthrobacter siderocapsulatus</name>
    <dbReference type="NCBI Taxonomy" id="303"/>
    <lineage>
        <taxon>Bacteria</taxon>
        <taxon>Pseudomonadati</taxon>
        <taxon>Pseudomonadota</taxon>
        <taxon>Gammaproteobacteria</taxon>
        <taxon>Pseudomonadales</taxon>
        <taxon>Pseudomonadaceae</taxon>
        <taxon>Pseudomonas</taxon>
    </lineage>
</organism>
<accession>A0A1Y3KML8</accession>
<dbReference type="Gene3D" id="3.30.1490.20">
    <property type="entry name" value="ATP-grasp fold, A domain"/>
    <property type="match status" value="1"/>
</dbReference>
<dbReference type="Gene3D" id="3.30.470.20">
    <property type="entry name" value="ATP-grasp fold, B domain"/>
    <property type="match status" value="1"/>
</dbReference>
<proteinExistence type="predicted"/>
<dbReference type="RefSeq" id="WP_086978188.1">
    <property type="nucleotide sequence ID" value="NZ_NFSB01000087.1"/>
</dbReference>
<evidence type="ECO:0000313" key="4">
    <source>
        <dbReference type="Proteomes" id="UP000196082"/>
    </source>
</evidence>
<gene>
    <name evidence="3" type="ORF">B8W72_24125</name>
</gene>
<evidence type="ECO:0000259" key="2">
    <source>
        <dbReference type="Pfam" id="PF01326"/>
    </source>
</evidence>
<feature type="domain" description="Pyruvate phosphate dikinase AMP/ATP-binding" evidence="2">
    <location>
        <begin position="51"/>
        <end position="152"/>
    </location>
</feature>
<dbReference type="PANTHER" id="PTHR43615">
    <property type="entry name" value="PHOSPHOENOLPYRUVATE SYNTHASE-RELATED"/>
    <property type="match status" value="1"/>
</dbReference>
<evidence type="ECO:0000259" key="1">
    <source>
        <dbReference type="Pfam" id="PF00391"/>
    </source>
</evidence>
<name>A0A1Y3KML8_PSEPU</name>
<dbReference type="SUPFAM" id="SSF52009">
    <property type="entry name" value="Phosphohistidine domain"/>
    <property type="match status" value="1"/>
</dbReference>
<protein>
    <recommendedName>
        <fullName evidence="5">Phosphoenolpyruvate synthase</fullName>
    </recommendedName>
</protein>
<dbReference type="Proteomes" id="UP000196082">
    <property type="component" value="Unassembled WGS sequence"/>
</dbReference>